<accession>A0AA35WNR6</accession>
<dbReference type="SUPFAM" id="SSF51679">
    <property type="entry name" value="Bacterial luciferase-like"/>
    <property type="match status" value="1"/>
</dbReference>
<organism evidence="7 8">
    <name type="scientific">Geodia barretti</name>
    <name type="common">Barrett's horny sponge</name>
    <dbReference type="NCBI Taxonomy" id="519541"/>
    <lineage>
        <taxon>Eukaryota</taxon>
        <taxon>Metazoa</taxon>
        <taxon>Porifera</taxon>
        <taxon>Demospongiae</taxon>
        <taxon>Heteroscleromorpha</taxon>
        <taxon>Tetractinellida</taxon>
        <taxon>Astrophorina</taxon>
        <taxon>Geodiidae</taxon>
        <taxon>Geodia</taxon>
    </lineage>
</organism>
<name>A0AA35WNR6_GEOBA</name>
<dbReference type="GO" id="GO:0046306">
    <property type="term" value="P:alkanesulfonate catabolic process"/>
    <property type="evidence" value="ECO:0007669"/>
    <property type="project" value="TreeGrafter"/>
</dbReference>
<evidence type="ECO:0000313" key="8">
    <source>
        <dbReference type="Proteomes" id="UP001174909"/>
    </source>
</evidence>
<dbReference type="InterPro" id="IPR050172">
    <property type="entry name" value="SsuD_RutA_monooxygenase"/>
</dbReference>
<keyword evidence="1" id="KW-0285">Flavoprotein</keyword>
<feature type="domain" description="Luciferase-like" evidence="6">
    <location>
        <begin position="58"/>
        <end position="365"/>
    </location>
</feature>
<evidence type="ECO:0000256" key="4">
    <source>
        <dbReference type="ARBA" id="ARBA00023033"/>
    </source>
</evidence>
<dbReference type="GO" id="GO:0008726">
    <property type="term" value="F:alkanesulfonate monooxygenase activity"/>
    <property type="evidence" value="ECO:0007669"/>
    <property type="project" value="TreeGrafter"/>
</dbReference>
<evidence type="ECO:0000256" key="5">
    <source>
        <dbReference type="SAM" id="MobiDB-lite"/>
    </source>
</evidence>
<evidence type="ECO:0000313" key="7">
    <source>
        <dbReference type="EMBL" id="CAI8028208.1"/>
    </source>
</evidence>
<gene>
    <name evidence="7" type="ORF">GBAR_LOCUS16091</name>
</gene>
<dbReference type="InterPro" id="IPR036661">
    <property type="entry name" value="Luciferase-like_sf"/>
</dbReference>
<dbReference type="Pfam" id="PF00296">
    <property type="entry name" value="Bac_luciferase"/>
    <property type="match status" value="1"/>
</dbReference>
<feature type="region of interest" description="Disordered" evidence="5">
    <location>
        <begin position="1"/>
        <end position="20"/>
    </location>
</feature>
<dbReference type="AlphaFoldDB" id="A0AA35WNR6"/>
<reference evidence="7" key="1">
    <citation type="submission" date="2023-03" db="EMBL/GenBank/DDBJ databases">
        <authorList>
            <person name="Steffen K."/>
            <person name="Cardenas P."/>
        </authorList>
    </citation>
    <scope>NUCLEOTIDE SEQUENCE</scope>
</reference>
<feature type="region of interest" description="Disordered" evidence="5">
    <location>
        <begin position="280"/>
        <end position="304"/>
    </location>
</feature>
<evidence type="ECO:0000256" key="3">
    <source>
        <dbReference type="ARBA" id="ARBA00023002"/>
    </source>
</evidence>
<dbReference type="EMBL" id="CASHTH010002320">
    <property type="protein sequence ID" value="CAI8028208.1"/>
    <property type="molecule type" value="Genomic_DNA"/>
</dbReference>
<dbReference type="CDD" id="cd01094">
    <property type="entry name" value="Alkanesulfonate_monoxygenase"/>
    <property type="match status" value="1"/>
</dbReference>
<evidence type="ECO:0000259" key="6">
    <source>
        <dbReference type="Pfam" id="PF00296"/>
    </source>
</evidence>
<comment type="caution">
    <text evidence="7">The sequence shown here is derived from an EMBL/GenBank/DDBJ whole genome shotgun (WGS) entry which is preliminary data.</text>
</comment>
<dbReference type="Proteomes" id="UP001174909">
    <property type="component" value="Unassembled WGS sequence"/>
</dbReference>
<keyword evidence="8" id="KW-1185">Reference proteome</keyword>
<evidence type="ECO:0000256" key="1">
    <source>
        <dbReference type="ARBA" id="ARBA00022630"/>
    </source>
</evidence>
<dbReference type="PANTHER" id="PTHR42847">
    <property type="entry name" value="ALKANESULFONATE MONOOXYGENASE"/>
    <property type="match status" value="1"/>
</dbReference>
<sequence>MAGMSAARGNGSQPQRTAPSVYGEDGVTIIGMIGVVRESAANQGATLSLFGGGINPGAEVPSGVDPDYILDFARTHEAAGFDMVLTGYSSSTPDGFEVAGYAAAHTERLGYLIAHRPGFVAPTLAARKAATLDQLTNGRIALHIITGGNDIEQRQDGDWLDHDSRYRRTDDYLDVMRRIWTETEPFDHAGEFYQLQAAYSQARCRQSPHVPLFFGGASEAALDTASRRADLFALWGEPRASIAERIADVRRRVAATGRDPAEMRFSLSARPIIAANGGKGLATGGGDPGADPAGDGGTNHPGRADAAAVGRAWRLLRFAAEGNVHDERLWMPIAAASGASGSTTCLVGTPQQVADALLAYYDLGCSAFIIRGFDPLADAADYGKELIPLVREGVAQRRRVGV</sequence>
<feature type="compositionally biased region" description="Gly residues" evidence="5">
    <location>
        <begin position="280"/>
        <end position="299"/>
    </location>
</feature>
<keyword evidence="4 7" id="KW-0503">Monooxygenase</keyword>
<keyword evidence="2" id="KW-0288">FMN</keyword>
<dbReference type="PANTHER" id="PTHR42847:SF9">
    <property type="entry name" value="BLL6451 PROTEIN"/>
    <property type="match status" value="1"/>
</dbReference>
<proteinExistence type="predicted"/>
<dbReference type="InterPro" id="IPR011251">
    <property type="entry name" value="Luciferase-like_dom"/>
</dbReference>
<dbReference type="Gene3D" id="3.20.20.30">
    <property type="entry name" value="Luciferase-like domain"/>
    <property type="match status" value="1"/>
</dbReference>
<keyword evidence="3" id="KW-0560">Oxidoreductase</keyword>
<evidence type="ECO:0000256" key="2">
    <source>
        <dbReference type="ARBA" id="ARBA00022643"/>
    </source>
</evidence>
<protein>
    <submittedName>
        <fullName evidence="7">Alkanesulfonate monooxygenase</fullName>
    </submittedName>
</protein>